<dbReference type="Proteomes" id="UP000051574">
    <property type="component" value="Unassembled WGS sequence"/>
</dbReference>
<comment type="caution">
    <text evidence="11">The sequence shown here is derived from an EMBL/GenBank/DDBJ whole genome shotgun (WGS) entry which is preliminary data.</text>
</comment>
<reference evidence="11 12" key="1">
    <citation type="submission" date="2015-09" db="EMBL/GenBank/DDBJ databases">
        <title>Draft genome of the scarab beetle Oryctes borbonicus.</title>
        <authorList>
            <person name="Meyer J.M."/>
            <person name="Markov G.V."/>
            <person name="Baskaran P."/>
            <person name="Herrmann M."/>
            <person name="Sommer R.J."/>
            <person name="Roedelsperger C."/>
        </authorList>
    </citation>
    <scope>NUCLEOTIDE SEQUENCE [LARGE SCALE GENOMIC DNA]</scope>
    <source>
        <strain evidence="11">OB123</strain>
        <tissue evidence="11">Whole animal</tissue>
    </source>
</reference>
<dbReference type="GO" id="GO:0005509">
    <property type="term" value="F:calcium ion binding"/>
    <property type="evidence" value="ECO:0007669"/>
    <property type="project" value="UniProtKB-UniRule"/>
</dbReference>
<feature type="transmembrane region" description="Helical" evidence="9">
    <location>
        <begin position="37"/>
        <end position="56"/>
    </location>
</feature>
<feature type="domain" description="Cadherin" evidence="10">
    <location>
        <begin position="80"/>
        <end position="175"/>
    </location>
</feature>
<feature type="non-terminal residue" evidence="11">
    <location>
        <position position="243"/>
    </location>
</feature>
<dbReference type="FunFam" id="2.60.40.60:FF:000382">
    <property type="entry name" value="Cadherin 23"/>
    <property type="match status" value="1"/>
</dbReference>
<dbReference type="PANTHER" id="PTHR24025:SF31">
    <property type="entry name" value="NEURAL-CADHERIN"/>
    <property type="match status" value="1"/>
</dbReference>
<accession>A0A0T6AT99</accession>
<keyword evidence="5" id="KW-0130">Cell adhesion</keyword>
<keyword evidence="7 9" id="KW-0472">Membrane</keyword>
<keyword evidence="12" id="KW-1185">Reference proteome</keyword>
<proteinExistence type="predicted"/>
<evidence type="ECO:0000256" key="8">
    <source>
        <dbReference type="PROSITE-ProRule" id="PRU00043"/>
    </source>
</evidence>
<comment type="subcellular location">
    <subcellularLocation>
        <location evidence="1">Membrane</location>
    </subcellularLocation>
</comment>
<dbReference type="GO" id="GO:0005886">
    <property type="term" value="C:plasma membrane"/>
    <property type="evidence" value="ECO:0007669"/>
    <property type="project" value="InterPro"/>
</dbReference>
<keyword evidence="6 9" id="KW-1133">Transmembrane helix</keyword>
<keyword evidence="4 8" id="KW-0106">Calcium</keyword>
<evidence type="ECO:0000256" key="9">
    <source>
        <dbReference type="SAM" id="Phobius"/>
    </source>
</evidence>
<sequence length="243" mass="27333">MKTNRRNNEHDKEDSVTEHRTFCGFVVKVRFKFKDDLLKTLLVAVCIVGNFCVYPVKCNRPPRFLIDGQTEIVLRLKEGEETPVGTLMYKLRGVDPDGDTLSFGVRTQTGSDVIRIENTSSTEANVYLNHELDRETKDEYALVLTLTDGRLGFGNYITQSLLILVEDVNDNVPIFKPFQPSITLREDASAGVISTLEATDADEGAYGQVIYQLQQMDTQEPLFGINTNMGKAVIRLIGKLDYE</sequence>
<dbReference type="CDD" id="cd11304">
    <property type="entry name" value="Cadherin_repeat"/>
    <property type="match status" value="2"/>
</dbReference>
<dbReference type="InterPro" id="IPR020894">
    <property type="entry name" value="Cadherin_CS"/>
</dbReference>
<evidence type="ECO:0000256" key="6">
    <source>
        <dbReference type="ARBA" id="ARBA00022989"/>
    </source>
</evidence>
<evidence type="ECO:0000256" key="5">
    <source>
        <dbReference type="ARBA" id="ARBA00022889"/>
    </source>
</evidence>
<protein>
    <submittedName>
        <fullName evidence="11">Cadherin</fullName>
    </submittedName>
</protein>
<evidence type="ECO:0000259" key="10">
    <source>
        <dbReference type="PROSITE" id="PS50268"/>
    </source>
</evidence>
<dbReference type="InterPro" id="IPR015919">
    <property type="entry name" value="Cadherin-like_sf"/>
</dbReference>
<dbReference type="PANTHER" id="PTHR24025">
    <property type="entry name" value="DESMOGLEIN FAMILY MEMBER"/>
    <property type="match status" value="1"/>
</dbReference>
<dbReference type="SUPFAM" id="SSF49313">
    <property type="entry name" value="Cadherin-like"/>
    <property type="match status" value="2"/>
</dbReference>
<dbReference type="PROSITE" id="PS00232">
    <property type="entry name" value="CADHERIN_1"/>
    <property type="match status" value="1"/>
</dbReference>
<dbReference type="GO" id="GO:0005911">
    <property type="term" value="C:cell-cell junction"/>
    <property type="evidence" value="ECO:0007669"/>
    <property type="project" value="TreeGrafter"/>
</dbReference>
<evidence type="ECO:0000256" key="1">
    <source>
        <dbReference type="ARBA" id="ARBA00004370"/>
    </source>
</evidence>
<gene>
    <name evidence="11" type="ORF">AMK59_8691</name>
</gene>
<dbReference type="EMBL" id="LJIG01022869">
    <property type="protein sequence ID" value="KRT78308.1"/>
    <property type="molecule type" value="Genomic_DNA"/>
</dbReference>
<name>A0A0T6AT99_9SCAR</name>
<organism evidence="11 12">
    <name type="scientific">Oryctes borbonicus</name>
    <dbReference type="NCBI Taxonomy" id="1629725"/>
    <lineage>
        <taxon>Eukaryota</taxon>
        <taxon>Metazoa</taxon>
        <taxon>Ecdysozoa</taxon>
        <taxon>Arthropoda</taxon>
        <taxon>Hexapoda</taxon>
        <taxon>Insecta</taxon>
        <taxon>Pterygota</taxon>
        <taxon>Neoptera</taxon>
        <taxon>Endopterygota</taxon>
        <taxon>Coleoptera</taxon>
        <taxon>Polyphaga</taxon>
        <taxon>Scarabaeiformia</taxon>
        <taxon>Scarabaeidae</taxon>
        <taxon>Dynastinae</taxon>
        <taxon>Oryctes</taxon>
    </lineage>
</organism>
<evidence type="ECO:0000256" key="3">
    <source>
        <dbReference type="ARBA" id="ARBA00022737"/>
    </source>
</evidence>
<feature type="domain" description="Cadherin" evidence="10">
    <location>
        <begin position="176"/>
        <end position="243"/>
    </location>
</feature>
<keyword evidence="3" id="KW-0677">Repeat</keyword>
<dbReference type="AlphaFoldDB" id="A0A0T6AT99"/>
<dbReference type="OrthoDB" id="6510378at2759"/>
<dbReference type="Gene3D" id="2.60.40.60">
    <property type="entry name" value="Cadherins"/>
    <property type="match status" value="2"/>
</dbReference>
<keyword evidence="2 9" id="KW-0812">Transmembrane</keyword>
<dbReference type="InterPro" id="IPR050971">
    <property type="entry name" value="Cadherin-domain_protein"/>
</dbReference>
<dbReference type="InterPro" id="IPR002126">
    <property type="entry name" value="Cadherin-like_dom"/>
</dbReference>
<dbReference type="PRINTS" id="PR00205">
    <property type="entry name" value="CADHERIN"/>
</dbReference>
<evidence type="ECO:0000313" key="11">
    <source>
        <dbReference type="EMBL" id="KRT78308.1"/>
    </source>
</evidence>
<dbReference type="GO" id="GO:0007156">
    <property type="term" value="P:homophilic cell adhesion via plasma membrane adhesion molecules"/>
    <property type="evidence" value="ECO:0007669"/>
    <property type="project" value="InterPro"/>
</dbReference>
<dbReference type="PROSITE" id="PS50268">
    <property type="entry name" value="CADHERIN_2"/>
    <property type="match status" value="2"/>
</dbReference>
<dbReference type="SMART" id="SM00112">
    <property type="entry name" value="CA"/>
    <property type="match status" value="1"/>
</dbReference>
<evidence type="ECO:0000256" key="4">
    <source>
        <dbReference type="ARBA" id="ARBA00022837"/>
    </source>
</evidence>
<evidence type="ECO:0000313" key="12">
    <source>
        <dbReference type="Proteomes" id="UP000051574"/>
    </source>
</evidence>
<evidence type="ECO:0000256" key="2">
    <source>
        <dbReference type="ARBA" id="ARBA00022692"/>
    </source>
</evidence>
<evidence type="ECO:0000256" key="7">
    <source>
        <dbReference type="ARBA" id="ARBA00023136"/>
    </source>
</evidence>